<dbReference type="SUPFAM" id="SSF103378">
    <property type="entry name" value="2-methylcitrate dehydratase PrpD"/>
    <property type="match status" value="1"/>
</dbReference>
<evidence type="ECO:0000259" key="2">
    <source>
        <dbReference type="Pfam" id="PF03972"/>
    </source>
</evidence>
<dbReference type="Pfam" id="PF03972">
    <property type="entry name" value="MmgE_PrpD_N"/>
    <property type="match status" value="1"/>
</dbReference>
<evidence type="ECO:0000256" key="1">
    <source>
        <dbReference type="ARBA" id="ARBA00006174"/>
    </source>
</evidence>
<evidence type="ECO:0000313" key="5">
    <source>
        <dbReference type="Proteomes" id="UP001241472"/>
    </source>
</evidence>
<dbReference type="RefSeq" id="WP_306830108.1">
    <property type="nucleotide sequence ID" value="NZ_JAUSRF010000001.1"/>
</dbReference>
<gene>
    <name evidence="4" type="ORF">J2T09_000195</name>
</gene>
<protein>
    <submittedName>
        <fullName evidence="4">2-methylcitrate dehydratase PrpD</fullName>
    </submittedName>
</protein>
<dbReference type="PANTHER" id="PTHR16943:SF8">
    <property type="entry name" value="2-METHYLCITRATE DEHYDRATASE"/>
    <property type="match status" value="1"/>
</dbReference>
<accession>A0ABT9PLW6</accession>
<name>A0ABT9PLW6_9HYPH</name>
<dbReference type="Gene3D" id="1.10.4100.10">
    <property type="entry name" value="2-methylcitrate dehydratase PrpD"/>
    <property type="match status" value="1"/>
</dbReference>
<comment type="similarity">
    <text evidence="1">Belongs to the PrpD family.</text>
</comment>
<dbReference type="InterPro" id="IPR045336">
    <property type="entry name" value="MmgE_PrpD_N"/>
</dbReference>
<dbReference type="Proteomes" id="UP001241472">
    <property type="component" value="Unassembled WGS sequence"/>
</dbReference>
<dbReference type="Pfam" id="PF19305">
    <property type="entry name" value="MmgE_PrpD_C"/>
    <property type="match status" value="1"/>
</dbReference>
<evidence type="ECO:0000313" key="4">
    <source>
        <dbReference type="EMBL" id="MDP9835454.1"/>
    </source>
</evidence>
<keyword evidence="5" id="KW-1185">Reference proteome</keyword>
<dbReference type="Gene3D" id="3.30.1330.120">
    <property type="entry name" value="2-methylcitrate dehydratase PrpD"/>
    <property type="match status" value="1"/>
</dbReference>
<sequence length="481" mass="50876">MTMVTPAIPRASVVSGGIIPASVLLAEPRPQWLIDWARFATDLAFDELSPDLIAQAKLVMLDCIGAIACGMREPEMLALAARLSRRGGGEIAAIGAGIGLCYDDAAFLNGTAGTVLELDEGNQFARGHPGMHVLPAALSMATAGGKSGWELLQAFILGYEVAARTGAACRLRPTVHPHGTWGTIGAAFATALLDGADEAELIETINVSATLSVGASLRAMLEGATVRNSFCGFSNRNGMAAWDLVASGFTGEINSVGTVYGGILAEGFRPDVMTEQLGTRFEIQRNYFKRHAACRYTHATLDVVCSLMAQHGRIAPEAISAIEVVSYASAAQLDITEPANMLAAKFSLPFAIATTIVNGEASVPAFRQAAVENETVRALAAKISVAEKPEYTALLPDKRPAHVTIRLADGQTLTAETMTNRGDAVDPYSPQEVRDKYFELVEPVWGRSHAARILDAIETIDTAENLSGLNALLAQPAIKEA</sequence>
<dbReference type="PANTHER" id="PTHR16943">
    <property type="entry name" value="2-METHYLCITRATE DEHYDRATASE-RELATED"/>
    <property type="match status" value="1"/>
</dbReference>
<dbReference type="InterPro" id="IPR042188">
    <property type="entry name" value="MmgE/PrpD_sf_2"/>
</dbReference>
<dbReference type="InterPro" id="IPR036148">
    <property type="entry name" value="MmgE/PrpD_sf"/>
</dbReference>
<dbReference type="InterPro" id="IPR042183">
    <property type="entry name" value="MmgE/PrpD_sf_1"/>
</dbReference>
<proteinExistence type="inferred from homology"/>
<feature type="domain" description="MmgE/PrpD N-terminal" evidence="2">
    <location>
        <begin position="37"/>
        <end position="253"/>
    </location>
</feature>
<organism evidence="4 5">
    <name type="scientific">Neorhizobium huautlense</name>
    <dbReference type="NCBI Taxonomy" id="67774"/>
    <lineage>
        <taxon>Bacteria</taxon>
        <taxon>Pseudomonadati</taxon>
        <taxon>Pseudomonadota</taxon>
        <taxon>Alphaproteobacteria</taxon>
        <taxon>Hyphomicrobiales</taxon>
        <taxon>Rhizobiaceae</taxon>
        <taxon>Rhizobium/Agrobacterium group</taxon>
        <taxon>Neorhizobium</taxon>
    </lineage>
</organism>
<feature type="domain" description="MmgE/PrpD C-terminal" evidence="3">
    <location>
        <begin position="291"/>
        <end position="461"/>
    </location>
</feature>
<reference evidence="4 5" key="1">
    <citation type="submission" date="2023-07" db="EMBL/GenBank/DDBJ databases">
        <title>Sorghum-associated microbial communities from plants grown in Nebraska, USA.</title>
        <authorList>
            <person name="Schachtman D."/>
        </authorList>
    </citation>
    <scope>NUCLEOTIDE SEQUENCE [LARGE SCALE GENOMIC DNA]</scope>
    <source>
        <strain evidence="4 5">DS1307</strain>
    </source>
</reference>
<comment type="caution">
    <text evidence="4">The sequence shown here is derived from an EMBL/GenBank/DDBJ whole genome shotgun (WGS) entry which is preliminary data.</text>
</comment>
<dbReference type="InterPro" id="IPR005656">
    <property type="entry name" value="MmgE_PrpD"/>
</dbReference>
<dbReference type="EMBL" id="JAUSRF010000001">
    <property type="protein sequence ID" value="MDP9835454.1"/>
    <property type="molecule type" value="Genomic_DNA"/>
</dbReference>
<dbReference type="InterPro" id="IPR045337">
    <property type="entry name" value="MmgE_PrpD_C"/>
</dbReference>
<evidence type="ECO:0000259" key="3">
    <source>
        <dbReference type="Pfam" id="PF19305"/>
    </source>
</evidence>